<name>A0ABY0BNZ2_9GAMM</name>
<evidence type="ECO:0000313" key="2">
    <source>
        <dbReference type="Proteomes" id="UP000287865"/>
    </source>
</evidence>
<dbReference type="Proteomes" id="UP000287865">
    <property type="component" value="Unassembled WGS sequence"/>
</dbReference>
<dbReference type="InterPro" id="IPR007411">
    <property type="entry name" value="EpmC"/>
</dbReference>
<keyword evidence="1" id="KW-0251">Elongation factor</keyword>
<keyword evidence="2" id="KW-1185">Reference proteome</keyword>
<organism evidence="1 2">
    <name type="scientific">Aliidiomarina maris</name>
    <dbReference type="NCBI Taxonomy" id="531312"/>
    <lineage>
        <taxon>Bacteria</taxon>
        <taxon>Pseudomonadati</taxon>
        <taxon>Pseudomonadota</taxon>
        <taxon>Gammaproteobacteria</taxon>
        <taxon>Alteromonadales</taxon>
        <taxon>Idiomarinaceae</taxon>
        <taxon>Aliidiomarina</taxon>
    </lineage>
</organism>
<keyword evidence="1" id="KW-0648">Protein biosynthesis</keyword>
<protein>
    <submittedName>
        <fullName evidence="1">Elongation factor P hydroxylase</fullName>
    </submittedName>
</protein>
<comment type="caution">
    <text evidence="1">The sequence shown here is derived from an EMBL/GenBank/DDBJ whole genome shotgun (WGS) entry which is preliminary data.</text>
</comment>
<evidence type="ECO:0000313" key="1">
    <source>
        <dbReference type="EMBL" id="RUO19423.1"/>
    </source>
</evidence>
<accession>A0ABY0BNZ2</accession>
<proteinExistence type="predicted"/>
<sequence length="187" mass="21463">MTHNAQDAIELFNRTFAQTYNTRLVLGADEPLYKPASNRVPYHQVIFAHGFFRSALHEAAHWCVAGPVRRHIVDYAYWYKPDGRGASEQRQFERVECKPQALEWLFCLSAGHSFEVSCDNLGCDDPNAIDVDGFRRQVERQLTAYFKHGVPKRAQLFAQALQQFYAQPDPASVWQLQAAFVKEVEDV</sequence>
<dbReference type="Pfam" id="PF04315">
    <property type="entry name" value="EpmC"/>
    <property type="match status" value="1"/>
</dbReference>
<dbReference type="EMBL" id="PIPK01000016">
    <property type="protein sequence ID" value="RUO19423.1"/>
    <property type="molecule type" value="Genomic_DNA"/>
</dbReference>
<dbReference type="GO" id="GO:0003746">
    <property type="term" value="F:translation elongation factor activity"/>
    <property type="evidence" value="ECO:0007669"/>
    <property type="project" value="UniProtKB-KW"/>
</dbReference>
<reference evidence="1 2" key="1">
    <citation type="journal article" date="2018" name="Front. Microbiol.">
        <title>Genome-Based Analysis Reveals the Taxonomy and Diversity of the Family Idiomarinaceae.</title>
        <authorList>
            <person name="Liu Y."/>
            <person name="Lai Q."/>
            <person name="Shao Z."/>
        </authorList>
    </citation>
    <scope>NUCLEOTIDE SEQUENCE [LARGE SCALE GENOMIC DNA]</scope>
    <source>
        <strain evidence="1 2">CF12-14</strain>
    </source>
</reference>
<gene>
    <name evidence="1" type="ORF">CWE07_12925</name>
</gene>